<keyword evidence="1" id="KW-0547">Nucleotide-binding</keyword>
<feature type="region of interest" description="Disordered" evidence="4">
    <location>
        <begin position="1272"/>
        <end position="1333"/>
    </location>
</feature>
<comment type="caution">
    <text evidence="6">The sequence shown here is derived from an EMBL/GenBank/DDBJ whole genome shotgun (WGS) entry which is preliminary data.</text>
</comment>
<evidence type="ECO:0000313" key="7">
    <source>
        <dbReference type="Proteomes" id="UP000638560"/>
    </source>
</evidence>
<evidence type="ECO:0000313" key="6">
    <source>
        <dbReference type="EMBL" id="MBF9129454.1"/>
    </source>
</evidence>
<dbReference type="EMBL" id="JADPUN010000118">
    <property type="protein sequence ID" value="MBF9129454.1"/>
    <property type="molecule type" value="Genomic_DNA"/>
</dbReference>
<dbReference type="SUPFAM" id="SSF55073">
    <property type="entry name" value="Nucleotide cyclase"/>
    <property type="match status" value="1"/>
</dbReference>
<reference evidence="6 7" key="1">
    <citation type="submission" date="2020-11" db="EMBL/GenBank/DDBJ databases">
        <title>A novel isolate from a Black sea contaminated sediment with potential to produce alkanes: Plantactinospora alkalitolerans sp. nov.</title>
        <authorList>
            <person name="Carro L."/>
            <person name="Veyisoglu A."/>
            <person name="Guven K."/>
            <person name="Schumann P."/>
            <person name="Klenk H.-P."/>
            <person name="Sahin N."/>
        </authorList>
    </citation>
    <scope>NUCLEOTIDE SEQUENCE [LARGE SCALE GENOMIC DNA]</scope>
    <source>
        <strain evidence="6 7">S1510</strain>
    </source>
</reference>
<dbReference type="SMART" id="SM00044">
    <property type="entry name" value="CYCc"/>
    <property type="match status" value="1"/>
</dbReference>
<accession>A0ABS0GTE3</accession>
<dbReference type="Gene3D" id="1.25.40.10">
    <property type="entry name" value="Tetratricopeptide repeat domain"/>
    <property type="match status" value="2"/>
</dbReference>
<sequence length="1333" mass="137335">MTCPVCGTVAVPGARFCHNCGVALPAAATLPEAERRVVTVLFGDLSDFTSWSEDLDPERVSTVTDRVLAALAGAVKTFGGHVDKLTGDGIMAVFGAPVAHEDDAERAVRAALSMQRAVRRVLDDEQGGGAPLGLRVGLNTGDVVAGIQAAIEYTVIGDTVNTAARLADAAAIGAVYAGARTAAATRRVASWRALRPLRLKGKREPVEAYELLGLLDAPGTRSGLGDEAPFVGRETEIGRVAGRLAEVIDQGEPRVLLMTAEAGIGKSRFGAEVERLAAGYDVGAGRYATHTGARVLSVKCAAFGERRRLAPLADLVRAAVGLPDGPATAVTRTVVEERLRRLGQRLARYRPDPPPVAVDLLLALLGYADLPPAHGTVPAGPAEWSAGEPASAADAIPAAVAELLSALAAETPLAVIVDDLHDATPETTDALGVTLSRLTGPVLVLLLGRPELVRTAGALTRLADAEVHSLPPLRGADAARLLTAYLGGGRLPQADVDRLLATAQGNPFYLAELVTLLMERGALTTVLDRTASRTGPGLGLRPGIVAAPGAGRVRAAGSGPGTTRTGTAAGAPSGADASSGPADGPGSAGPPAPAGPGSAGFWRLVPGSLGSRLLSRDLAAVLAARIDALPAEARAALRDAAVIGDTVPAGALEALRERRAGREGRPTAVVAVELERAVEELLQRRMLHRNREGYIFATPLMREAVYAGIGKADRADRHAALAEWAAPPAAVALPGQVVRSDAAALSGRAIGAGAGPTGMSEAERDAFVAEHAERATAFADVVSLRSDATARNVAPLGMAALNRSARRALAAGEPAQAVQYAERSARLAGESVPGGDRLVHARALLQVGRIADALAFAEKIGANAGDDAAVRAGALLVVGQAYQAQGDRSRAVSTWQEALQVATGAGLPGPRASAMRRLGMADFVSGRLSQASSRFAGAYEVNLEADDPRGQAWSLQNLAWVTTTRGDFAGTDAVLDRAARLFAEIDDPVGQAWLRGTTAFARLLAGRLGEARRLARVFLPFGERVGEAWAVGTLRAVEAFAAAELGELAEADREARRAYRDFAAASDDWGRGFALVVRGAVARGVGEPEHAVDLLTDALAYGRRTSHPLLTGLAGTLRGFVALDRGDVAGAERDAEAVLAAVEPHNPLAPTQLGPRMLLAACRLADGDAPTAVSLLEPIAAAGAVPSVIFSRRQALARYAAALLADGQAAVALDWARQAVAAPGEDVRSQVIAARVLAEALAEAGEWAEAGLVADEAVRLAYSTQQTSERAAAEALRARLPRDPQPTGDGTVVIRQREPGGVPGPGAPVEVPPGARIGSVDLRDTAQPGQPIA</sequence>
<keyword evidence="2" id="KW-0067">ATP-binding</keyword>
<dbReference type="Pfam" id="PF00211">
    <property type="entry name" value="Guanylate_cyc"/>
    <property type="match status" value="1"/>
</dbReference>
<dbReference type="PANTHER" id="PTHR16305">
    <property type="entry name" value="TESTICULAR SOLUBLE ADENYLYL CYCLASE"/>
    <property type="match status" value="1"/>
</dbReference>
<feature type="domain" description="Guanylate cyclase" evidence="5">
    <location>
        <begin position="39"/>
        <end position="167"/>
    </location>
</feature>
<feature type="compositionally biased region" description="Low complexity" evidence="4">
    <location>
        <begin position="551"/>
        <end position="585"/>
    </location>
</feature>
<dbReference type="Gene3D" id="3.30.70.1230">
    <property type="entry name" value="Nucleotide cyclase"/>
    <property type="match status" value="1"/>
</dbReference>
<evidence type="ECO:0000256" key="3">
    <source>
        <dbReference type="PROSITE-ProRule" id="PRU00339"/>
    </source>
</evidence>
<organism evidence="6 7">
    <name type="scientific">Plantactinospora alkalitolerans</name>
    <dbReference type="NCBI Taxonomy" id="2789879"/>
    <lineage>
        <taxon>Bacteria</taxon>
        <taxon>Bacillati</taxon>
        <taxon>Actinomycetota</taxon>
        <taxon>Actinomycetes</taxon>
        <taxon>Micromonosporales</taxon>
        <taxon>Micromonosporaceae</taxon>
        <taxon>Plantactinospora</taxon>
    </lineage>
</organism>
<dbReference type="Proteomes" id="UP000638560">
    <property type="component" value="Unassembled WGS sequence"/>
</dbReference>
<evidence type="ECO:0000256" key="2">
    <source>
        <dbReference type="ARBA" id="ARBA00022840"/>
    </source>
</evidence>
<keyword evidence="7" id="KW-1185">Reference proteome</keyword>
<protein>
    <submittedName>
        <fullName evidence="6">AAA family ATPase</fullName>
    </submittedName>
</protein>
<feature type="repeat" description="TPR" evidence="3">
    <location>
        <begin position="872"/>
        <end position="905"/>
    </location>
</feature>
<dbReference type="PANTHER" id="PTHR16305:SF28">
    <property type="entry name" value="GUANYLATE CYCLASE DOMAIN-CONTAINING PROTEIN"/>
    <property type="match status" value="1"/>
</dbReference>
<evidence type="ECO:0000259" key="5">
    <source>
        <dbReference type="PROSITE" id="PS50125"/>
    </source>
</evidence>
<evidence type="ECO:0000256" key="4">
    <source>
        <dbReference type="SAM" id="MobiDB-lite"/>
    </source>
</evidence>
<dbReference type="SUPFAM" id="SSF52540">
    <property type="entry name" value="P-loop containing nucleoside triphosphate hydrolases"/>
    <property type="match status" value="1"/>
</dbReference>
<dbReference type="InterPro" id="IPR011990">
    <property type="entry name" value="TPR-like_helical_dom_sf"/>
</dbReference>
<gene>
    <name evidence="6" type="ORF">I0C86_10805</name>
</gene>
<dbReference type="InterPro" id="IPR041664">
    <property type="entry name" value="AAA_16"/>
</dbReference>
<dbReference type="InterPro" id="IPR001054">
    <property type="entry name" value="A/G_cyclase"/>
</dbReference>
<dbReference type="PROSITE" id="PS50125">
    <property type="entry name" value="GUANYLATE_CYCLASE_2"/>
    <property type="match status" value="1"/>
</dbReference>
<dbReference type="InterPro" id="IPR027417">
    <property type="entry name" value="P-loop_NTPase"/>
</dbReference>
<dbReference type="SUPFAM" id="SSF48452">
    <property type="entry name" value="TPR-like"/>
    <property type="match status" value="3"/>
</dbReference>
<proteinExistence type="predicted"/>
<dbReference type="PROSITE" id="PS50005">
    <property type="entry name" value="TPR"/>
    <property type="match status" value="1"/>
</dbReference>
<dbReference type="CDD" id="cd07302">
    <property type="entry name" value="CHD"/>
    <property type="match status" value="1"/>
</dbReference>
<dbReference type="InterPro" id="IPR029787">
    <property type="entry name" value="Nucleotide_cyclase"/>
</dbReference>
<dbReference type="InterPro" id="IPR019734">
    <property type="entry name" value="TPR_rpt"/>
</dbReference>
<dbReference type="Pfam" id="PF13191">
    <property type="entry name" value="AAA_16"/>
    <property type="match status" value="1"/>
</dbReference>
<keyword evidence="3" id="KW-0802">TPR repeat</keyword>
<evidence type="ECO:0000256" key="1">
    <source>
        <dbReference type="ARBA" id="ARBA00022741"/>
    </source>
</evidence>
<feature type="region of interest" description="Disordered" evidence="4">
    <location>
        <begin position="551"/>
        <end position="595"/>
    </location>
</feature>
<name>A0ABS0GTE3_9ACTN</name>